<dbReference type="InterPro" id="IPR050336">
    <property type="entry name" value="Chromosome_partition/occlusion"/>
</dbReference>
<evidence type="ECO:0000256" key="4">
    <source>
        <dbReference type="ARBA" id="ARBA00022618"/>
    </source>
</evidence>
<organism evidence="10 11">
    <name type="scientific">Furfurilactobacillus siliginis</name>
    <dbReference type="NCBI Taxonomy" id="348151"/>
    <lineage>
        <taxon>Bacteria</taxon>
        <taxon>Bacillati</taxon>
        <taxon>Bacillota</taxon>
        <taxon>Bacilli</taxon>
        <taxon>Lactobacillales</taxon>
        <taxon>Lactobacillaceae</taxon>
        <taxon>Furfurilactobacillus</taxon>
    </lineage>
</organism>
<dbReference type="Proteomes" id="UP000051139">
    <property type="component" value="Unassembled WGS sequence"/>
</dbReference>
<dbReference type="SUPFAM" id="SSF109709">
    <property type="entry name" value="KorB DNA-binding domain-like"/>
    <property type="match status" value="1"/>
</dbReference>
<dbReference type="PANTHER" id="PTHR33375:SF8">
    <property type="entry name" value="NUCLEOID OCCLUSION PROTEIN"/>
    <property type="match status" value="1"/>
</dbReference>
<dbReference type="FunFam" id="3.90.1530.30:FF:000001">
    <property type="entry name" value="Chromosome partitioning protein ParB"/>
    <property type="match status" value="1"/>
</dbReference>
<dbReference type="Gene3D" id="3.90.1530.30">
    <property type="match status" value="1"/>
</dbReference>
<keyword evidence="4" id="KW-0132">Cell division</keyword>
<evidence type="ECO:0000256" key="6">
    <source>
        <dbReference type="ARBA" id="ARBA00023210"/>
    </source>
</evidence>
<dbReference type="InterPro" id="IPR004437">
    <property type="entry name" value="ParB/RepB/Spo0J"/>
</dbReference>
<evidence type="ECO:0000313" key="12">
    <source>
        <dbReference type="Proteomes" id="UP000321429"/>
    </source>
</evidence>
<reference evidence="9 12" key="2">
    <citation type="submission" date="2019-07" db="EMBL/GenBank/DDBJ databases">
        <title>Whole genome shotgun sequence of Lactobacillus siliginis NBRC 101315.</title>
        <authorList>
            <person name="Hosoyama A."/>
            <person name="Uohara A."/>
            <person name="Ohji S."/>
            <person name="Ichikawa N."/>
        </authorList>
    </citation>
    <scope>NUCLEOTIDE SEQUENCE [LARGE SCALE GENOMIC DNA]</scope>
    <source>
        <strain evidence="9 12">NBRC 101315</strain>
    </source>
</reference>
<dbReference type="EMBL" id="BJUD01000078">
    <property type="protein sequence ID" value="GEK29606.1"/>
    <property type="molecule type" value="Genomic_DNA"/>
</dbReference>
<comment type="caution">
    <text evidence="10">The sequence shown here is derived from an EMBL/GenBank/DDBJ whole genome shotgun (WGS) entry which is preliminary data.</text>
</comment>
<dbReference type="EMBL" id="JQCB01000001">
    <property type="protein sequence ID" value="KRN97106.1"/>
    <property type="molecule type" value="Genomic_DNA"/>
</dbReference>
<protein>
    <submittedName>
        <fullName evidence="10">Chromosome partitioning protein, DNA-binding protein</fullName>
    </submittedName>
    <submittedName>
        <fullName evidence="9">Nucleoid occlusion protein</fullName>
    </submittedName>
</protein>
<dbReference type="Proteomes" id="UP000321429">
    <property type="component" value="Unassembled WGS sequence"/>
</dbReference>
<feature type="domain" description="ParB-like N-terminal" evidence="8">
    <location>
        <begin position="21"/>
        <end position="111"/>
    </location>
</feature>
<dbReference type="STRING" id="348151.IV55_GL000018"/>
<keyword evidence="5 10" id="KW-0238">DNA-binding</keyword>
<dbReference type="InterPro" id="IPR041468">
    <property type="entry name" value="HTH_ParB/Spo0J"/>
</dbReference>
<dbReference type="GO" id="GO:0045881">
    <property type="term" value="P:positive regulation of sporulation resulting in formation of a cellular spore"/>
    <property type="evidence" value="ECO:0007669"/>
    <property type="project" value="TreeGrafter"/>
</dbReference>
<comment type="similarity">
    <text evidence="2">Belongs to the ParB family.</text>
</comment>
<evidence type="ECO:0000256" key="7">
    <source>
        <dbReference type="ARBA" id="ARBA00023306"/>
    </source>
</evidence>
<dbReference type="InterPro" id="IPR023705">
    <property type="entry name" value="Nucleoid_occlusion_protein"/>
</dbReference>
<dbReference type="OrthoDB" id="9802051at2"/>
<dbReference type="NCBIfam" id="TIGR00180">
    <property type="entry name" value="parB_part"/>
    <property type="match status" value="1"/>
</dbReference>
<dbReference type="FunFam" id="1.10.10.2830:FF:000001">
    <property type="entry name" value="Chromosome partitioning protein ParB"/>
    <property type="match status" value="1"/>
</dbReference>
<dbReference type="GO" id="GO:0000917">
    <property type="term" value="P:division septum assembly"/>
    <property type="evidence" value="ECO:0007669"/>
    <property type="project" value="UniProtKB-KW"/>
</dbReference>
<dbReference type="InterPro" id="IPR003115">
    <property type="entry name" value="ParB_N"/>
</dbReference>
<sequence>MPFSLFGGRGKSDVKPQQKIEQIPLISIVPNRFQPRHVFDQHAIAELAQTIAEHGLLQPIVLREYETDKYEIIAGERRFRAVTLLNWETIPAIIDTMNDNETASLALIENLQREELTAVDEANAYQQLMQLNELTQLQLAKGVGKSQSAIANKLRLLKLSQPVLDAISERKITERHGRALLPLDARQQQQVLRQVEERDLNVKATERLVAELTTDTPVVPRRPKKRLRGLTSDTRIAVNTIKESAKMIRDTGLPVHVHEEATDDGYRIVIDLPKDGHTKTN</sequence>
<dbReference type="NCBIfam" id="TIGR04285">
    <property type="entry name" value="nucleoid_noc"/>
    <property type="match status" value="1"/>
</dbReference>
<keyword evidence="11" id="KW-1185">Reference proteome</keyword>
<dbReference type="Gene3D" id="1.10.10.2830">
    <property type="match status" value="1"/>
</dbReference>
<keyword evidence="3" id="KW-0963">Cytoplasm</keyword>
<dbReference type="InterPro" id="IPR036086">
    <property type="entry name" value="ParB/Sulfiredoxin_sf"/>
</dbReference>
<dbReference type="AlphaFoldDB" id="A0A0R2L6B9"/>
<reference evidence="10 11" key="1">
    <citation type="journal article" date="2015" name="Genome Announc.">
        <title>Expanding the biotechnology potential of lactobacilli through comparative genomics of 213 strains and associated genera.</title>
        <authorList>
            <person name="Sun Z."/>
            <person name="Harris H.M."/>
            <person name="McCann A."/>
            <person name="Guo C."/>
            <person name="Argimon S."/>
            <person name="Zhang W."/>
            <person name="Yang X."/>
            <person name="Jeffery I.B."/>
            <person name="Cooney J.C."/>
            <person name="Kagawa T.F."/>
            <person name="Liu W."/>
            <person name="Song Y."/>
            <person name="Salvetti E."/>
            <person name="Wrobel A."/>
            <person name="Rasinkangas P."/>
            <person name="Parkhill J."/>
            <person name="Rea M.C."/>
            <person name="O'Sullivan O."/>
            <person name="Ritari J."/>
            <person name="Douillard F.P."/>
            <person name="Paul Ross R."/>
            <person name="Yang R."/>
            <person name="Briner A.E."/>
            <person name="Felis G.E."/>
            <person name="de Vos W.M."/>
            <person name="Barrangou R."/>
            <person name="Klaenhammer T.R."/>
            <person name="Caufield P.W."/>
            <person name="Cui Y."/>
            <person name="Zhang H."/>
            <person name="O'Toole P.W."/>
        </authorList>
    </citation>
    <scope>NUCLEOTIDE SEQUENCE [LARGE SCALE GENOMIC DNA]</scope>
    <source>
        <strain evidence="10 11">DSM 22696</strain>
    </source>
</reference>
<dbReference type="PATRIC" id="fig|348151.3.peg.18"/>
<dbReference type="RefSeq" id="WP_057808369.1">
    <property type="nucleotide sequence ID" value="NZ_BJUD01000078.1"/>
</dbReference>
<evidence type="ECO:0000259" key="8">
    <source>
        <dbReference type="SMART" id="SM00470"/>
    </source>
</evidence>
<dbReference type="GO" id="GO:0009295">
    <property type="term" value="C:nucleoid"/>
    <property type="evidence" value="ECO:0007669"/>
    <property type="project" value="UniProtKB-SubCell"/>
</dbReference>
<proteinExistence type="inferred from homology"/>
<evidence type="ECO:0000313" key="9">
    <source>
        <dbReference type="EMBL" id="GEK29606.1"/>
    </source>
</evidence>
<evidence type="ECO:0000313" key="10">
    <source>
        <dbReference type="EMBL" id="KRN97106.1"/>
    </source>
</evidence>
<keyword evidence="7" id="KW-0131">Cell cycle</keyword>
<dbReference type="GO" id="GO:0003677">
    <property type="term" value="F:DNA binding"/>
    <property type="evidence" value="ECO:0007669"/>
    <property type="project" value="UniProtKB-KW"/>
</dbReference>
<dbReference type="Pfam" id="PF02195">
    <property type="entry name" value="ParB_N"/>
    <property type="match status" value="1"/>
</dbReference>
<comment type="subcellular location">
    <subcellularLocation>
        <location evidence="1">Cytoplasm</location>
        <location evidence="1">Nucleoid</location>
    </subcellularLocation>
</comment>
<dbReference type="GO" id="GO:0005694">
    <property type="term" value="C:chromosome"/>
    <property type="evidence" value="ECO:0007669"/>
    <property type="project" value="TreeGrafter"/>
</dbReference>
<evidence type="ECO:0000256" key="5">
    <source>
        <dbReference type="ARBA" id="ARBA00023125"/>
    </source>
</evidence>
<name>A0A0R2L6B9_9LACO</name>
<evidence type="ECO:0000313" key="11">
    <source>
        <dbReference type="Proteomes" id="UP000051139"/>
    </source>
</evidence>
<keyword evidence="6" id="KW-0717">Septation</keyword>
<gene>
    <name evidence="9" type="primary">parB2</name>
    <name evidence="10" type="ORF">IV55_GL000018</name>
    <name evidence="9" type="ORF">LSI01_19170</name>
</gene>
<dbReference type="Pfam" id="PF17762">
    <property type="entry name" value="HTH_ParB"/>
    <property type="match status" value="1"/>
</dbReference>
<dbReference type="GO" id="GO:0007059">
    <property type="term" value="P:chromosome segregation"/>
    <property type="evidence" value="ECO:0007669"/>
    <property type="project" value="TreeGrafter"/>
</dbReference>
<dbReference type="CDD" id="cd16393">
    <property type="entry name" value="SPO0J_N"/>
    <property type="match status" value="1"/>
</dbReference>
<accession>A0A0R2L6B9</accession>
<dbReference type="PANTHER" id="PTHR33375">
    <property type="entry name" value="CHROMOSOME-PARTITIONING PROTEIN PARB-RELATED"/>
    <property type="match status" value="1"/>
</dbReference>
<dbReference type="SUPFAM" id="SSF110849">
    <property type="entry name" value="ParB/Sulfiredoxin"/>
    <property type="match status" value="1"/>
</dbReference>
<evidence type="ECO:0000256" key="3">
    <source>
        <dbReference type="ARBA" id="ARBA00022490"/>
    </source>
</evidence>
<evidence type="ECO:0000256" key="2">
    <source>
        <dbReference type="ARBA" id="ARBA00006295"/>
    </source>
</evidence>
<evidence type="ECO:0000256" key="1">
    <source>
        <dbReference type="ARBA" id="ARBA00004453"/>
    </source>
</evidence>
<dbReference type="SMART" id="SM00470">
    <property type="entry name" value="ParB"/>
    <property type="match status" value="1"/>
</dbReference>